<dbReference type="GO" id="GO:0000400">
    <property type="term" value="F:four-way junction DNA binding"/>
    <property type="evidence" value="ECO:0007669"/>
    <property type="project" value="TreeGrafter"/>
</dbReference>
<gene>
    <name evidence="1" type="ORF">MDA_GLEAN10017593</name>
</gene>
<dbReference type="InterPro" id="IPR030548">
    <property type="entry name" value="RAD51B"/>
</dbReference>
<keyword evidence="2" id="KW-1185">Reference proteome</keyword>
<protein>
    <submittedName>
        <fullName evidence="1">DNA repair protein RAD51 like protein 2</fullName>
    </submittedName>
</protein>
<organism evidence="1 2">
    <name type="scientific">Myotis davidii</name>
    <name type="common">David's myotis</name>
    <dbReference type="NCBI Taxonomy" id="225400"/>
    <lineage>
        <taxon>Eukaryota</taxon>
        <taxon>Metazoa</taxon>
        <taxon>Chordata</taxon>
        <taxon>Craniata</taxon>
        <taxon>Vertebrata</taxon>
        <taxon>Euteleostomi</taxon>
        <taxon>Mammalia</taxon>
        <taxon>Eutheria</taxon>
        <taxon>Laurasiatheria</taxon>
        <taxon>Chiroptera</taxon>
        <taxon>Yangochiroptera</taxon>
        <taxon>Vespertilionidae</taxon>
        <taxon>Myotis</taxon>
    </lineage>
</organism>
<dbReference type="Proteomes" id="UP000010556">
    <property type="component" value="Unassembled WGS sequence"/>
</dbReference>
<sequence>MFCSVSGPSGSSCVTAALGNTWSHSVNTRLIFQSLGSERRQILIAKSPLAPFASFVYTIEKEGLVLQGSPKCYATQDTAGTPGPVRQGQE</sequence>
<dbReference type="GO" id="GO:0003690">
    <property type="term" value="F:double-stranded DNA binding"/>
    <property type="evidence" value="ECO:0007669"/>
    <property type="project" value="TreeGrafter"/>
</dbReference>
<dbReference type="GO" id="GO:0003697">
    <property type="term" value="F:single-stranded DNA binding"/>
    <property type="evidence" value="ECO:0007669"/>
    <property type="project" value="TreeGrafter"/>
</dbReference>
<dbReference type="Gene3D" id="3.40.50.300">
    <property type="entry name" value="P-loop containing nucleotide triphosphate hydrolases"/>
    <property type="match status" value="1"/>
</dbReference>
<proteinExistence type="predicted"/>
<accession>L5M2R7</accession>
<dbReference type="InterPro" id="IPR027417">
    <property type="entry name" value="P-loop_NTPase"/>
</dbReference>
<dbReference type="GO" id="GO:0033063">
    <property type="term" value="C:Rad51B-Rad51C-Rad51D-XRCC2 complex"/>
    <property type="evidence" value="ECO:0007669"/>
    <property type="project" value="InterPro"/>
</dbReference>
<dbReference type="AlphaFoldDB" id="L5M2R7"/>
<dbReference type="GO" id="GO:0005657">
    <property type="term" value="C:replication fork"/>
    <property type="evidence" value="ECO:0007669"/>
    <property type="project" value="TreeGrafter"/>
</dbReference>
<evidence type="ECO:0000313" key="1">
    <source>
        <dbReference type="EMBL" id="ELK32545.1"/>
    </source>
</evidence>
<name>L5M2R7_MYODS</name>
<reference evidence="2" key="1">
    <citation type="journal article" date="2013" name="Science">
        <title>Comparative analysis of bat genomes provides insight into the evolution of flight and immunity.</title>
        <authorList>
            <person name="Zhang G."/>
            <person name="Cowled C."/>
            <person name="Shi Z."/>
            <person name="Huang Z."/>
            <person name="Bishop-Lilly K.A."/>
            <person name="Fang X."/>
            <person name="Wynne J.W."/>
            <person name="Xiong Z."/>
            <person name="Baker M.L."/>
            <person name="Zhao W."/>
            <person name="Tachedjian M."/>
            <person name="Zhu Y."/>
            <person name="Zhou P."/>
            <person name="Jiang X."/>
            <person name="Ng J."/>
            <person name="Yang L."/>
            <person name="Wu L."/>
            <person name="Xiao J."/>
            <person name="Feng Y."/>
            <person name="Chen Y."/>
            <person name="Sun X."/>
            <person name="Zhang Y."/>
            <person name="Marsh G.A."/>
            <person name="Crameri G."/>
            <person name="Broder C.C."/>
            <person name="Frey K.G."/>
            <person name="Wang L.F."/>
            <person name="Wang J."/>
        </authorList>
    </citation>
    <scope>NUCLEOTIDE SEQUENCE [LARGE SCALE GENOMIC DNA]</scope>
</reference>
<dbReference type="GO" id="GO:0000724">
    <property type="term" value="P:double-strand break repair via homologous recombination"/>
    <property type="evidence" value="ECO:0007669"/>
    <property type="project" value="InterPro"/>
</dbReference>
<dbReference type="eggNOG" id="KOG1433">
    <property type="taxonomic scope" value="Eukaryota"/>
</dbReference>
<dbReference type="PANTHER" id="PTHR46456">
    <property type="entry name" value="DNA REPAIR PROTEIN RAD51 HOMOLOG 2"/>
    <property type="match status" value="1"/>
</dbReference>
<dbReference type="PANTHER" id="PTHR46456:SF1">
    <property type="entry name" value="DNA REPAIR PROTEIN RAD51 HOMOLOG 2"/>
    <property type="match status" value="1"/>
</dbReference>
<evidence type="ECO:0000313" key="2">
    <source>
        <dbReference type="Proteomes" id="UP000010556"/>
    </source>
</evidence>
<dbReference type="EMBL" id="KB105175">
    <property type="protein sequence ID" value="ELK32545.1"/>
    <property type="molecule type" value="Genomic_DNA"/>
</dbReference>
<dbReference type="GO" id="GO:0008094">
    <property type="term" value="F:ATP-dependent activity, acting on DNA"/>
    <property type="evidence" value="ECO:0007669"/>
    <property type="project" value="TreeGrafter"/>
</dbReference>